<comment type="caution">
    <text evidence="1">The sequence shown here is derived from an EMBL/GenBank/DDBJ whole genome shotgun (WGS) entry which is preliminary data.</text>
</comment>
<evidence type="ECO:0000313" key="2">
    <source>
        <dbReference type="Proteomes" id="UP000016368"/>
    </source>
</evidence>
<dbReference type="Proteomes" id="UP000016368">
    <property type="component" value="Unassembled WGS sequence"/>
</dbReference>
<gene>
    <name evidence="1" type="ORF">HGR_06861</name>
</gene>
<dbReference type="EMBL" id="AEGR01000050">
    <property type="protein sequence ID" value="EGI77337.1"/>
    <property type="molecule type" value="Genomic_DNA"/>
</dbReference>
<accession>F3KSE3</accession>
<dbReference type="STRING" id="887062.HGR_06861"/>
<name>F3KSE3_9BURK</name>
<keyword evidence="2" id="KW-1185">Reference proteome</keyword>
<organism evidence="1 2">
    <name type="scientific">Hylemonella gracilis ATCC 19624</name>
    <dbReference type="NCBI Taxonomy" id="887062"/>
    <lineage>
        <taxon>Bacteria</taxon>
        <taxon>Pseudomonadati</taxon>
        <taxon>Pseudomonadota</taxon>
        <taxon>Betaproteobacteria</taxon>
        <taxon>Burkholderiales</taxon>
        <taxon>Comamonadaceae</taxon>
        <taxon>Hylemonella</taxon>
    </lineage>
</organism>
<reference evidence="1 2" key="1">
    <citation type="journal article" date="2011" name="EMBO J.">
        <title>Structural diversity of bacterial flagellar motors.</title>
        <authorList>
            <person name="Chen S."/>
            <person name="Beeby M."/>
            <person name="Murphy G.E."/>
            <person name="Leadbetter J.R."/>
            <person name="Hendrixson D.R."/>
            <person name="Briegel A."/>
            <person name="Li Z."/>
            <person name="Shi J."/>
            <person name="Tocheva E.I."/>
            <person name="Muller A."/>
            <person name="Dobro M.J."/>
            <person name="Jensen G.J."/>
        </authorList>
    </citation>
    <scope>NUCLEOTIDE SEQUENCE [LARGE SCALE GENOMIC DNA]</scope>
    <source>
        <strain evidence="1 2">ATCC 19624</strain>
    </source>
</reference>
<proteinExistence type="predicted"/>
<evidence type="ECO:0000313" key="1">
    <source>
        <dbReference type="EMBL" id="EGI77337.1"/>
    </source>
</evidence>
<protein>
    <submittedName>
        <fullName evidence="1">Uncharacterized protein</fullName>
    </submittedName>
</protein>
<sequence>MHHYIGPGGQYFMFNGFAFAQLGTQRHDLVPRSLGMAGEVPSREAAGTGEQDFHGSLPYAFLAISE</sequence>
<dbReference type="AlphaFoldDB" id="F3KSE3"/>